<name>A0ABX8R966_9CLOT</name>
<dbReference type="InterPro" id="IPR013249">
    <property type="entry name" value="RNA_pol_sigma70_r4_t2"/>
</dbReference>
<dbReference type="InterPro" id="IPR007627">
    <property type="entry name" value="RNA_pol_sigma70_r2"/>
</dbReference>
<accession>A0ABX8R966</accession>
<evidence type="ECO:0000256" key="2">
    <source>
        <dbReference type="ARBA" id="ARBA00023082"/>
    </source>
</evidence>
<dbReference type="RefSeq" id="WP_218282297.1">
    <property type="nucleotide sequence ID" value="NZ_CP078093.1"/>
</dbReference>
<protein>
    <submittedName>
        <fullName evidence="6">Sigma-70 family RNA polymerase sigma factor</fullName>
    </submittedName>
</protein>
<proteinExistence type="predicted"/>
<dbReference type="NCBIfam" id="TIGR02937">
    <property type="entry name" value="sigma70-ECF"/>
    <property type="match status" value="1"/>
</dbReference>
<organism evidence="6 7">
    <name type="scientific">Crassaminicella indica</name>
    <dbReference type="NCBI Taxonomy" id="2855394"/>
    <lineage>
        <taxon>Bacteria</taxon>
        <taxon>Bacillati</taxon>
        <taxon>Bacillota</taxon>
        <taxon>Clostridia</taxon>
        <taxon>Eubacteriales</taxon>
        <taxon>Clostridiaceae</taxon>
        <taxon>Crassaminicella</taxon>
    </lineage>
</organism>
<evidence type="ECO:0000256" key="3">
    <source>
        <dbReference type="ARBA" id="ARBA00023163"/>
    </source>
</evidence>
<dbReference type="InterPro" id="IPR014284">
    <property type="entry name" value="RNA_pol_sigma-70_dom"/>
</dbReference>
<keyword evidence="1" id="KW-0805">Transcription regulation</keyword>
<evidence type="ECO:0000259" key="5">
    <source>
        <dbReference type="Pfam" id="PF08281"/>
    </source>
</evidence>
<dbReference type="PANTHER" id="PTHR43133:SF60">
    <property type="entry name" value="RNA POLYMERASE SIGMA FACTOR SIGV"/>
    <property type="match status" value="1"/>
</dbReference>
<sequence length="193" mass="23070">MDEIEIILRSKAGDLEAFEDLYKLYSPQALKTVYLMTYNKELSEDIVQEAFVQCFNNLKNLKDPQAFKSWLYKILRRISWRYIKKEKKLIPVENIIDKYQYNNNQKNSFESIEQSETRMFILELLDKLSLPLKTTVILYYYNEMSVSEISKVLGCFEGTVKSRLYKARKRIERELLKANGQFYVKELLGKEWI</sequence>
<dbReference type="Pfam" id="PF04542">
    <property type="entry name" value="Sigma70_r2"/>
    <property type="match status" value="1"/>
</dbReference>
<evidence type="ECO:0000256" key="1">
    <source>
        <dbReference type="ARBA" id="ARBA00023015"/>
    </source>
</evidence>
<dbReference type="InterPro" id="IPR039425">
    <property type="entry name" value="RNA_pol_sigma-70-like"/>
</dbReference>
<dbReference type="EMBL" id="CP078093">
    <property type="protein sequence ID" value="QXM05599.1"/>
    <property type="molecule type" value="Genomic_DNA"/>
</dbReference>
<gene>
    <name evidence="6" type="ORF">KVH43_09470</name>
</gene>
<evidence type="ECO:0000259" key="4">
    <source>
        <dbReference type="Pfam" id="PF04542"/>
    </source>
</evidence>
<evidence type="ECO:0000313" key="6">
    <source>
        <dbReference type="EMBL" id="QXM05599.1"/>
    </source>
</evidence>
<dbReference type="Pfam" id="PF08281">
    <property type="entry name" value="Sigma70_r4_2"/>
    <property type="match status" value="1"/>
</dbReference>
<keyword evidence="2" id="KW-0731">Sigma factor</keyword>
<keyword evidence="3" id="KW-0804">Transcription</keyword>
<dbReference type="CDD" id="cd06171">
    <property type="entry name" value="Sigma70_r4"/>
    <property type="match status" value="1"/>
</dbReference>
<feature type="domain" description="RNA polymerase sigma factor 70 region 4 type 2" evidence="5">
    <location>
        <begin position="121"/>
        <end position="171"/>
    </location>
</feature>
<reference evidence="6" key="1">
    <citation type="submission" date="2021-07" db="EMBL/GenBank/DDBJ databases">
        <title>Complete genome sequence of Crassaminicella sp. 143-21, isolated from a deep-sea hydrothermal vent.</title>
        <authorList>
            <person name="Li X."/>
        </authorList>
    </citation>
    <scope>NUCLEOTIDE SEQUENCE</scope>
    <source>
        <strain evidence="6">143-21</strain>
    </source>
</reference>
<feature type="domain" description="RNA polymerase sigma-70 region 2" evidence="4">
    <location>
        <begin position="21"/>
        <end position="87"/>
    </location>
</feature>
<dbReference type="Proteomes" id="UP000886818">
    <property type="component" value="Chromosome"/>
</dbReference>
<evidence type="ECO:0000313" key="7">
    <source>
        <dbReference type="Proteomes" id="UP000886818"/>
    </source>
</evidence>
<dbReference type="PANTHER" id="PTHR43133">
    <property type="entry name" value="RNA POLYMERASE ECF-TYPE SIGMA FACTO"/>
    <property type="match status" value="1"/>
</dbReference>
<keyword evidence="7" id="KW-1185">Reference proteome</keyword>